<dbReference type="InterPro" id="IPR000305">
    <property type="entry name" value="GIY-YIG_endonuc"/>
</dbReference>
<dbReference type="AlphaFoldDB" id="A0A2H0W7J8"/>
<feature type="domain" description="GIY-YIG" evidence="2">
    <location>
        <begin position="5"/>
        <end position="82"/>
    </location>
</feature>
<dbReference type="PANTHER" id="PTHR34477:SF1">
    <property type="entry name" value="UPF0213 PROTEIN YHBQ"/>
    <property type="match status" value="1"/>
</dbReference>
<dbReference type="Proteomes" id="UP000231382">
    <property type="component" value="Unassembled WGS sequence"/>
</dbReference>
<name>A0A2H0W7J8_9BACT</name>
<dbReference type="SUPFAM" id="SSF82771">
    <property type="entry name" value="GIY-YIG endonuclease"/>
    <property type="match status" value="1"/>
</dbReference>
<evidence type="ECO:0000313" key="3">
    <source>
        <dbReference type="EMBL" id="PIS08073.1"/>
    </source>
</evidence>
<sequence>MATPAFYYAYVLLSEKDHKFYIGSTSDLKKRIEKHRNGLVNATRNRLPVVLIFYEAYLNKYDAIRREDYFKTTKGKRTLRNILKEYLS</sequence>
<organism evidence="3 4">
    <name type="scientific">Candidatus Berkelbacteria bacterium CG10_big_fil_rev_8_21_14_0_10_43_13</name>
    <dbReference type="NCBI Taxonomy" id="1974514"/>
    <lineage>
        <taxon>Bacteria</taxon>
        <taxon>Candidatus Berkelbacteria</taxon>
    </lineage>
</organism>
<accession>A0A2H0W7J8</accession>
<reference evidence="4" key="1">
    <citation type="submission" date="2017-09" db="EMBL/GenBank/DDBJ databases">
        <title>Depth-based differentiation of microbial function through sediment-hosted aquifers and enrichment of novel symbionts in the deep terrestrial subsurface.</title>
        <authorList>
            <person name="Probst A.J."/>
            <person name="Ladd B."/>
            <person name="Jarett J.K."/>
            <person name="Geller-Mcgrath D.E."/>
            <person name="Sieber C.M.K."/>
            <person name="Emerson J.B."/>
            <person name="Anantharaman K."/>
            <person name="Thomas B.C."/>
            <person name="Malmstrom R."/>
            <person name="Stieglmeier M."/>
            <person name="Klingl A."/>
            <person name="Woyke T."/>
            <person name="Ryan C.M."/>
            <person name="Banfield J.F."/>
        </authorList>
    </citation>
    <scope>NUCLEOTIDE SEQUENCE [LARGE SCALE GENOMIC DNA]</scope>
</reference>
<comment type="caution">
    <text evidence="3">The sequence shown here is derived from an EMBL/GenBank/DDBJ whole genome shotgun (WGS) entry which is preliminary data.</text>
</comment>
<protein>
    <submittedName>
        <fullName evidence="3">Excinuclease ABC subunit C</fullName>
    </submittedName>
</protein>
<comment type="similarity">
    <text evidence="1">Belongs to the UPF0213 family.</text>
</comment>
<evidence type="ECO:0000259" key="2">
    <source>
        <dbReference type="PROSITE" id="PS50164"/>
    </source>
</evidence>
<dbReference type="Pfam" id="PF01541">
    <property type="entry name" value="GIY-YIG"/>
    <property type="match status" value="1"/>
</dbReference>
<dbReference type="PROSITE" id="PS50164">
    <property type="entry name" value="GIY_YIG"/>
    <property type="match status" value="1"/>
</dbReference>
<dbReference type="InterPro" id="IPR035901">
    <property type="entry name" value="GIY-YIG_endonuc_sf"/>
</dbReference>
<evidence type="ECO:0000256" key="1">
    <source>
        <dbReference type="ARBA" id="ARBA00007435"/>
    </source>
</evidence>
<dbReference type="Gene3D" id="3.40.1440.10">
    <property type="entry name" value="GIY-YIG endonuclease"/>
    <property type="match status" value="1"/>
</dbReference>
<dbReference type="PANTHER" id="PTHR34477">
    <property type="entry name" value="UPF0213 PROTEIN YHBQ"/>
    <property type="match status" value="1"/>
</dbReference>
<dbReference type="InterPro" id="IPR050190">
    <property type="entry name" value="UPF0213_domain"/>
</dbReference>
<evidence type="ECO:0000313" key="4">
    <source>
        <dbReference type="Proteomes" id="UP000231382"/>
    </source>
</evidence>
<proteinExistence type="inferred from homology"/>
<gene>
    <name evidence="3" type="ORF">COT78_00010</name>
</gene>
<dbReference type="EMBL" id="PEZW01000001">
    <property type="protein sequence ID" value="PIS08073.1"/>
    <property type="molecule type" value="Genomic_DNA"/>
</dbReference>